<dbReference type="SUPFAM" id="SSF100950">
    <property type="entry name" value="NagB/RpiA/CoA transferase-like"/>
    <property type="match status" value="1"/>
</dbReference>
<evidence type="ECO:0000313" key="2">
    <source>
        <dbReference type="EMBL" id="MFC4360394.1"/>
    </source>
</evidence>
<accession>A0ABD5PJ04</accession>
<dbReference type="PANTHER" id="PTHR43682:SF1">
    <property type="entry name" value="LACTATE UTILIZATION PROTEIN C"/>
    <property type="match status" value="1"/>
</dbReference>
<name>A0ABD5PJ04_9EURY</name>
<dbReference type="PANTHER" id="PTHR43682">
    <property type="entry name" value="LACTATE UTILIZATION PROTEIN C"/>
    <property type="match status" value="1"/>
</dbReference>
<dbReference type="Gene3D" id="3.40.50.10420">
    <property type="entry name" value="NagB/RpiA/CoA transferase-like"/>
    <property type="match status" value="1"/>
</dbReference>
<dbReference type="InterPro" id="IPR003741">
    <property type="entry name" value="LUD_dom"/>
</dbReference>
<dbReference type="InterPro" id="IPR037171">
    <property type="entry name" value="NagB/RpiA_transferase-like"/>
</dbReference>
<feature type="domain" description="LUD" evidence="1">
    <location>
        <begin position="66"/>
        <end position="166"/>
    </location>
</feature>
<gene>
    <name evidence="2" type="ORF">ACFO0N_20805</name>
</gene>
<reference evidence="2 3" key="1">
    <citation type="journal article" date="2019" name="Int. J. Syst. Evol. Microbiol.">
        <title>The Global Catalogue of Microorganisms (GCM) 10K type strain sequencing project: providing services to taxonomists for standard genome sequencing and annotation.</title>
        <authorList>
            <consortium name="The Broad Institute Genomics Platform"/>
            <consortium name="The Broad Institute Genome Sequencing Center for Infectious Disease"/>
            <person name="Wu L."/>
            <person name="Ma J."/>
        </authorList>
    </citation>
    <scope>NUCLEOTIDE SEQUENCE [LARGE SCALE GENOMIC DNA]</scope>
    <source>
        <strain evidence="2 3">CGMCC 1.12553</strain>
    </source>
</reference>
<evidence type="ECO:0000259" key="1">
    <source>
        <dbReference type="Pfam" id="PF02589"/>
    </source>
</evidence>
<evidence type="ECO:0000313" key="3">
    <source>
        <dbReference type="Proteomes" id="UP001595921"/>
    </source>
</evidence>
<dbReference type="RefSeq" id="WP_267620524.1">
    <property type="nucleotide sequence ID" value="NZ_JAODIW010000005.1"/>
</dbReference>
<comment type="caution">
    <text evidence="2">The sequence shown here is derived from an EMBL/GenBank/DDBJ whole genome shotgun (WGS) entry which is preliminary data.</text>
</comment>
<sequence length="169" mass="17194">MSATRIAEFGESLEAHGVSWARTDADGFASTLVESLVEPAVGVPLGYEGVSLDDAPVTVDPTPAELRAATTGVTPVRLGVAAYGSFLVDSDAKGSEPVSLYPERHVAVVRGSDLVADLPAALDELGASYAAEPSSAVFATGPSATGDMGALVEGVHGPKHVHAVVLEDR</sequence>
<dbReference type="InterPro" id="IPR024185">
    <property type="entry name" value="FTHF_cligase-like_sf"/>
</dbReference>
<dbReference type="AlphaFoldDB" id="A0ABD5PJ04"/>
<dbReference type="Pfam" id="PF02589">
    <property type="entry name" value="LUD_dom"/>
    <property type="match status" value="1"/>
</dbReference>
<dbReference type="EMBL" id="JBHSDS010000017">
    <property type="protein sequence ID" value="MFC4360394.1"/>
    <property type="molecule type" value="Genomic_DNA"/>
</dbReference>
<proteinExistence type="predicted"/>
<organism evidence="2 3">
    <name type="scientific">Halobium salinum</name>
    <dbReference type="NCBI Taxonomy" id="1364940"/>
    <lineage>
        <taxon>Archaea</taxon>
        <taxon>Methanobacteriati</taxon>
        <taxon>Methanobacteriota</taxon>
        <taxon>Stenosarchaea group</taxon>
        <taxon>Halobacteria</taxon>
        <taxon>Halobacteriales</taxon>
        <taxon>Haloferacaceae</taxon>
        <taxon>Halobium</taxon>
    </lineage>
</organism>
<keyword evidence="3" id="KW-1185">Reference proteome</keyword>
<protein>
    <submittedName>
        <fullName evidence="2">LUD domain-containing protein</fullName>
    </submittedName>
</protein>
<dbReference type="Proteomes" id="UP001595921">
    <property type="component" value="Unassembled WGS sequence"/>
</dbReference>